<keyword evidence="9" id="KW-1185">Reference proteome</keyword>
<keyword evidence="3 6" id="KW-0812">Transmembrane</keyword>
<evidence type="ECO:0000313" key="9">
    <source>
        <dbReference type="Proteomes" id="UP001233360"/>
    </source>
</evidence>
<dbReference type="PANTHER" id="PTHR32322">
    <property type="entry name" value="INNER MEMBRANE TRANSPORTER"/>
    <property type="match status" value="1"/>
</dbReference>
<gene>
    <name evidence="8" type="ORF">QE380_002304</name>
</gene>
<dbReference type="RefSeq" id="WP_307003826.1">
    <property type="nucleotide sequence ID" value="NZ_JAUTBK010000002.1"/>
</dbReference>
<proteinExistence type="inferred from homology"/>
<dbReference type="InterPro" id="IPR000620">
    <property type="entry name" value="EamA_dom"/>
</dbReference>
<feature type="domain" description="EamA" evidence="7">
    <location>
        <begin position="150"/>
        <end position="285"/>
    </location>
</feature>
<feature type="transmembrane region" description="Helical" evidence="6">
    <location>
        <begin position="148"/>
        <end position="167"/>
    </location>
</feature>
<name>A0ABU0UY94_ACIBI</name>
<dbReference type="InterPro" id="IPR050638">
    <property type="entry name" value="AA-Vitamin_Transporters"/>
</dbReference>
<reference evidence="8 9" key="1">
    <citation type="submission" date="2023-07" db="EMBL/GenBank/DDBJ databases">
        <title>Functional and genomic diversity of the sorghum phyllosphere microbiome.</title>
        <authorList>
            <person name="Shade A."/>
        </authorList>
    </citation>
    <scope>NUCLEOTIDE SEQUENCE [LARGE SCALE GENOMIC DNA]</scope>
    <source>
        <strain evidence="8 9">SORGH_AS_0887</strain>
    </source>
</reference>
<feature type="transmembrane region" description="Helical" evidence="6">
    <location>
        <begin position="90"/>
        <end position="111"/>
    </location>
</feature>
<dbReference type="Proteomes" id="UP001233360">
    <property type="component" value="Unassembled WGS sequence"/>
</dbReference>
<keyword evidence="4 6" id="KW-1133">Transmembrane helix</keyword>
<feature type="transmembrane region" description="Helical" evidence="6">
    <location>
        <begin position="210"/>
        <end position="234"/>
    </location>
</feature>
<feature type="transmembrane region" description="Helical" evidence="6">
    <location>
        <begin position="118"/>
        <end position="136"/>
    </location>
</feature>
<evidence type="ECO:0000256" key="6">
    <source>
        <dbReference type="SAM" id="Phobius"/>
    </source>
</evidence>
<comment type="caution">
    <text evidence="8">The sequence shown here is derived from an EMBL/GenBank/DDBJ whole genome shotgun (WGS) entry which is preliminary data.</text>
</comment>
<sequence length="305" mass="34026">MNAILYALVVLIFGTTWIAIAVQQGEMSSVVAVFWRFCIAGLVLFLGLIVLKRLKKLTLEDHLFCVLQGFCVFSLNFICFYTAVEFINSGLESVIFSLAVIFNAINSYWFFKQRISIYFIPAMACGVVGVLALFWHDLTATHINWKTILAILLCMLGTYGFSLGNMISLRHQRKGCDVLTTNAYGMLYGAGIMLVITLTKGETFFGHTSWVAISAVGYLAIVGSVIGFSIYFVLVGRIGAGQAAYSTLLFPLVALTISTFWENYQWTLSAGLGVVLILFGNFILFYQPQWVANSFKRLKIFHLHQ</sequence>
<accession>A0ABU0UY94</accession>
<keyword evidence="5 6" id="KW-0472">Membrane</keyword>
<organism evidence="8 9">
    <name type="scientific">Acinetobacter baylyi</name>
    <dbReference type="NCBI Taxonomy" id="202950"/>
    <lineage>
        <taxon>Bacteria</taxon>
        <taxon>Pseudomonadati</taxon>
        <taxon>Pseudomonadota</taxon>
        <taxon>Gammaproteobacteria</taxon>
        <taxon>Moraxellales</taxon>
        <taxon>Moraxellaceae</taxon>
        <taxon>Acinetobacter</taxon>
    </lineage>
</organism>
<evidence type="ECO:0000256" key="2">
    <source>
        <dbReference type="ARBA" id="ARBA00007362"/>
    </source>
</evidence>
<feature type="transmembrane region" description="Helical" evidence="6">
    <location>
        <begin position="63"/>
        <end position="84"/>
    </location>
</feature>
<dbReference type="InterPro" id="IPR037185">
    <property type="entry name" value="EmrE-like"/>
</dbReference>
<dbReference type="Pfam" id="PF00892">
    <property type="entry name" value="EamA"/>
    <property type="match status" value="2"/>
</dbReference>
<evidence type="ECO:0000256" key="4">
    <source>
        <dbReference type="ARBA" id="ARBA00022989"/>
    </source>
</evidence>
<comment type="similarity">
    <text evidence="2">Belongs to the EamA transporter family.</text>
</comment>
<evidence type="ECO:0000256" key="3">
    <source>
        <dbReference type="ARBA" id="ARBA00022692"/>
    </source>
</evidence>
<dbReference type="SUPFAM" id="SSF103481">
    <property type="entry name" value="Multidrug resistance efflux transporter EmrE"/>
    <property type="match status" value="2"/>
</dbReference>
<dbReference type="PANTHER" id="PTHR32322:SF2">
    <property type="entry name" value="EAMA DOMAIN-CONTAINING PROTEIN"/>
    <property type="match status" value="1"/>
</dbReference>
<feature type="domain" description="EamA" evidence="7">
    <location>
        <begin position="4"/>
        <end position="134"/>
    </location>
</feature>
<protein>
    <submittedName>
        <fullName evidence="8">Drug/metabolite transporter (DMT)-like permease</fullName>
    </submittedName>
</protein>
<feature type="transmembrane region" description="Helical" evidence="6">
    <location>
        <begin position="243"/>
        <end position="261"/>
    </location>
</feature>
<feature type="transmembrane region" description="Helical" evidence="6">
    <location>
        <begin position="31"/>
        <end position="51"/>
    </location>
</feature>
<evidence type="ECO:0000259" key="7">
    <source>
        <dbReference type="Pfam" id="PF00892"/>
    </source>
</evidence>
<feature type="transmembrane region" description="Helical" evidence="6">
    <location>
        <begin position="179"/>
        <end position="198"/>
    </location>
</feature>
<evidence type="ECO:0000256" key="5">
    <source>
        <dbReference type="ARBA" id="ARBA00023136"/>
    </source>
</evidence>
<dbReference type="EMBL" id="JAUTBK010000002">
    <property type="protein sequence ID" value="MDQ1209381.1"/>
    <property type="molecule type" value="Genomic_DNA"/>
</dbReference>
<feature type="transmembrane region" description="Helical" evidence="6">
    <location>
        <begin position="267"/>
        <end position="286"/>
    </location>
</feature>
<comment type="subcellular location">
    <subcellularLocation>
        <location evidence="1">Membrane</location>
        <topology evidence="1">Multi-pass membrane protein</topology>
    </subcellularLocation>
</comment>
<evidence type="ECO:0000256" key="1">
    <source>
        <dbReference type="ARBA" id="ARBA00004141"/>
    </source>
</evidence>
<evidence type="ECO:0000313" key="8">
    <source>
        <dbReference type="EMBL" id="MDQ1209381.1"/>
    </source>
</evidence>